<dbReference type="PhylomeDB" id="A7T4J9"/>
<evidence type="ECO:0000313" key="10">
    <source>
        <dbReference type="Proteomes" id="UP000001593"/>
    </source>
</evidence>
<evidence type="ECO:0000256" key="3">
    <source>
        <dbReference type="ARBA" id="ARBA00023015"/>
    </source>
</evidence>
<comment type="interaction">
    <interactant intactId="EBI-26598269">
        <id>A7T4J9</id>
    </interactant>
    <interactant intactId="EBI-26598123">
        <id>A7SDE7</id>
        <label>NEMVEDRAFT_v1g114346</label>
    </interactant>
    <organismsDiffer>false</organismsDiffer>
    <experiments>2</experiments>
</comment>
<organism evidence="9 10">
    <name type="scientific">Nematostella vectensis</name>
    <name type="common">Starlet sea anemone</name>
    <dbReference type="NCBI Taxonomy" id="45351"/>
    <lineage>
        <taxon>Eukaryota</taxon>
        <taxon>Metazoa</taxon>
        <taxon>Cnidaria</taxon>
        <taxon>Anthozoa</taxon>
        <taxon>Hexacorallia</taxon>
        <taxon>Actiniaria</taxon>
        <taxon>Edwardsiidae</taxon>
        <taxon>Nematostella</taxon>
    </lineage>
</organism>
<evidence type="ECO:0000256" key="5">
    <source>
        <dbReference type="ARBA" id="ARBA00023163"/>
    </source>
</evidence>
<dbReference type="CDD" id="cd14813">
    <property type="entry name" value="bZIP_BmCbz-like"/>
    <property type="match status" value="1"/>
</dbReference>
<dbReference type="GO" id="GO:0005634">
    <property type="term" value="C:nucleus"/>
    <property type="evidence" value="ECO:0000318"/>
    <property type="project" value="GO_Central"/>
</dbReference>
<dbReference type="Gene3D" id="1.20.5.170">
    <property type="match status" value="1"/>
</dbReference>
<protein>
    <recommendedName>
        <fullName evidence="8">BZIP domain-containing protein</fullName>
    </recommendedName>
</protein>
<name>A7T4J9_NEMVE</name>
<dbReference type="AlphaFoldDB" id="A7T4J9"/>
<evidence type="ECO:0000256" key="7">
    <source>
        <dbReference type="SAM" id="MobiDB-lite"/>
    </source>
</evidence>
<evidence type="ECO:0000256" key="2">
    <source>
        <dbReference type="ARBA" id="ARBA00007163"/>
    </source>
</evidence>
<dbReference type="SUPFAM" id="SSF57959">
    <property type="entry name" value="Leucine zipper domain"/>
    <property type="match status" value="1"/>
</dbReference>
<dbReference type="GO" id="GO:0000978">
    <property type="term" value="F:RNA polymerase II cis-regulatory region sequence-specific DNA binding"/>
    <property type="evidence" value="ECO:0000318"/>
    <property type="project" value="GO_Central"/>
</dbReference>
<dbReference type="PROSITE" id="PS00036">
    <property type="entry name" value="BZIP_BASIC"/>
    <property type="match status" value="1"/>
</dbReference>
<dbReference type="KEGG" id="nve:5499624"/>
<keyword evidence="6" id="KW-0539">Nucleus</keyword>
<dbReference type="EMBL" id="DS470892">
    <property type="protein sequence ID" value="EDO29113.1"/>
    <property type="molecule type" value="Genomic_DNA"/>
</dbReference>
<evidence type="ECO:0000256" key="4">
    <source>
        <dbReference type="ARBA" id="ARBA00023125"/>
    </source>
</evidence>
<dbReference type="HOGENOM" id="CLU_1246661_0_0_1"/>
<dbReference type="Pfam" id="PF07716">
    <property type="entry name" value="bZIP_2"/>
    <property type="match status" value="1"/>
</dbReference>
<feature type="domain" description="BZIP" evidence="8">
    <location>
        <begin position="149"/>
        <end position="212"/>
    </location>
</feature>
<dbReference type="Proteomes" id="UP000001593">
    <property type="component" value="Unassembled WGS sequence"/>
</dbReference>
<dbReference type="InterPro" id="IPR004827">
    <property type="entry name" value="bZIP"/>
</dbReference>
<comment type="subcellular location">
    <subcellularLocation>
        <location evidence="1">Nucleus</location>
    </subcellularLocation>
</comment>
<dbReference type="GO" id="GO:0006357">
    <property type="term" value="P:regulation of transcription by RNA polymerase II"/>
    <property type="evidence" value="ECO:0000318"/>
    <property type="project" value="GO_Central"/>
</dbReference>
<dbReference type="PANTHER" id="PTHR13044:SF14">
    <property type="entry name" value="CRYPTOCEPHAL, ISOFORM A"/>
    <property type="match status" value="1"/>
</dbReference>
<reference evidence="9 10" key="1">
    <citation type="journal article" date="2007" name="Science">
        <title>Sea anemone genome reveals ancestral eumetazoan gene repertoire and genomic organization.</title>
        <authorList>
            <person name="Putnam N.H."/>
            <person name="Srivastava M."/>
            <person name="Hellsten U."/>
            <person name="Dirks B."/>
            <person name="Chapman J."/>
            <person name="Salamov A."/>
            <person name="Terry A."/>
            <person name="Shapiro H."/>
            <person name="Lindquist E."/>
            <person name="Kapitonov V.V."/>
            <person name="Jurka J."/>
            <person name="Genikhovich G."/>
            <person name="Grigoriev I.V."/>
            <person name="Lucas S.M."/>
            <person name="Steele R.E."/>
            <person name="Finnerty J.R."/>
            <person name="Technau U."/>
            <person name="Martindale M.Q."/>
            <person name="Rokhsar D.S."/>
        </authorList>
    </citation>
    <scope>NUCLEOTIDE SEQUENCE [LARGE SCALE GENOMIC DNA]</scope>
    <source>
        <strain evidence="10">CH2 X CH6</strain>
    </source>
</reference>
<dbReference type="GO" id="GO:0000981">
    <property type="term" value="F:DNA-binding transcription factor activity, RNA polymerase II-specific"/>
    <property type="evidence" value="ECO:0000318"/>
    <property type="project" value="GO_Central"/>
</dbReference>
<evidence type="ECO:0000259" key="8">
    <source>
        <dbReference type="PROSITE" id="PS50217"/>
    </source>
</evidence>
<gene>
    <name evidence="9" type="ORF">NEMVEDRAFT_v1g248713</name>
</gene>
<dbReference type="PROSITE" id="PS50217">
    <property type="entry name" value="BZIP"/>
    <property type="match status" value="1"/>
</dbReference>
<evidence type="ECO:0000313" key="9">
    <source>
        <dbReference type="EMBL" id="EDO29113.1"/>
    </source>
</evidence>
<dbReference type="SMART" id="SM00338">
    <property type="entry name" value="BRLZ"/>
    <property type="match status" value="1"/>
</dbReference>
<keyword evidence="3" id="KW-0805">Transcription regulation</keyword>
<feature type="compositionally biased region" description="Basic and acidic residues" evidence="7">
    <location>
        <begin position="145"/>
        <end position="188"/>
    </location>
</feature>
<dbReference type="InterPro" id="IPR046347">
    <property type="entry name" value="bZIP_sf"/>
</dbReference>
<dbReference type="InParanoid" id="A7T4J9"/>
<proteinExistence type="evidence at protein level"/>
<sequence length="217" mass="24106">MEEQFADPLDLSSLRDENVDKIYTYLFKSQEPSEADMELDSNSTSSSLSEGVTVDSRDISEVSSVGMQDLDSAVSSPENGMWGREVLGEGVVAYSCDASVVTIPKEQLVGLMNMALAVLSGLVQGSNKRPSSGDDTDGATPVKVSKMDLQREAEKRRKNNEASKRTREKRRNKEQELLKEKEIKEKENKALRTQVEDLEKQIKDIRSALDQRLTATS</sequence>
<keyword evidence="4" id="KW-0238">DNA-binding</keyword>
<keyword evidence="5" id="KW-0804">Transcription</keyword>
<feature type="region of interest" description="Disordered" evidence="7">
    <location>
        <begin position="125"/>
        <end position="188"/>
    </location>
</feature>
<keyword evidence="10" id="KW-1185">Reference proteome</keyword>
<accession>A7T4J9</accession>
<comment type="similarity">
    <text evidence="2">Belongs to the bZIP family.</text>
</comment>
<dbReference type="IntAct" id="A7T4J9">
    <property type="interactions" value="2"/>
</dbReference>
<dbReference type="PANTHER" id="PTHR13044">
    <property type="entry name" value="ACTIVATING TRANSCRIPTION FACTOR ATF 4/5"/>
    <property type="match status" value="1"/>
</dbReference>
<feature type="region of interest" description="Disordered" evidence="7">
    <location>
        <begin position="32"/>
        <end position="58"/>
    </location>
</feature>
<dbReference type="STRING" id="45351.A7T4J9"/>
<evidence type="ECO:0000256" key="6">
    <source>
        <dbReference type="ARBA" id="ARBA00023242"/>
    </source>
</evidence>
<evidence type="ECO:0000256" key="1">
    <source>
        <dbReference type="ARBA" id="ARBA00004123"/>
    </source>
</evidence>